<proteinExistence type="predicted"/>
<dbReference type="AlphaFoldDB" id="A0A497EZU6"/>
<feature type="domain" description="Coenzyme F420:L-glutamate ligase-like" evidence="8">
    <location>
        <begin position="31"/>
        <end position="247"/>
    </location>
</feature>
<dbReference type="GO" id="GO:0046872">
    <property type="term" value="F:metal ion binding"/>
    <property type="evidence" value="ECO:0007669"/>
    <property type="project" value="UniProtKB-KW"/>
</dbReference>
<dbReference type="Pfam" id="PF01996">
    <property type="entry name" value="F420_ligase"/>
    <property type="match status" value="1"/>
</dbReference>
<dbReference type="GO" id="GO:0052618">
    <property type="term" value="F:coenzyme F420-0:L-glutamate ligase activity"/>
    <property type="evidence" value="ECO:0007669"/>
    <property type="project" value="UniProtKB-EC"/>
</dbReference>
<dbReference type="PANTHER" id="PTHR47917:SF2">
    <property type="entry name" value="COENZYME F420:L-GLUTAMATE LIGASE-LIKE DOMAIN-CONTAINING PROTEIN"/>
    <property type="match status" value="1"/>
</dbReference>
<keyword evidence="2" id="KW-0479">Metal-binding</keyword>
<dbReference type="InterPro" id="IPR008225">
    <property type="entry name" value="F420-0_g-glutamyl_ligase"/>
</dbReference>
<dbReference type="SUPFAM" id="SSF144010">
    <property type="entry name" value="CofE-like"/>
    <property type="match status" value="1"/>
</dbReference>
<dbReference type="EMBL" id="QMQV01000056">
    <property type="protein sequence ID" value="RLE48851.1"/>
    <property type="molecule type" value="Genomic_DNA"/>
</dbReference>
<keyword evidence="7" id="KW-0464">Manganese</keyword>
<evidence type="ECO:0000256" key="6">
    <source>
        <dbReference type="ARBA" id="ARBA00023134"/>
    </source>
</evidence>
<reference evidence="11 12" key="1">
    <citation type="submission" date="2018-06" db="EMBL/GenBank/DDBJ databases">
        <title>Extensive metabolic versatility and redundancy in microbially diverse, dynamic hydrothermal sediments.</title>
        <authorList>
            <person name="Dombrowski N."/>
            <person name="Teske A."/>
            <person name="Baker B.J."/>
        </authorList>
    </citation>
    <scope>NUCLEOTIDE SEQUENCE [LARGE SCALE GENOMIC DNA]</scope>
    <source>
        <strain evidence="10">B34_G17</strain>
        <strain evidence="9">B66_G16</strain>
    </source>
</reference>
<protein>
    <submittedName>
        <fullName evidence="10">Coenzyme F420-0:L-glutamate ligase</fullName>
        <ecNumber evidence="10">6.3.2.31</ecNumber>
    </submittedName>
</protein>
<evidence type="ECO:0000313" key="12">
    <source>
        <dbReference type="Proteomes" id="UP000278475"/>
    </source>
</evidence>
<organism evidence="10 11">
    <name type="scientific">Thermoproteota archaeon</name>
    <dbReference type="NCBI Taxonomy" id="2056631"/>
    <lineage>
        <taxon>Archaea</taxon>
        <taxon>Thermoproteota</taxon>
    </lineage>
</organism>
<evidence type="ECO:0000256" key="2">
    <source>
        <dbReference type="ARBA" id="ARBA00022723"/>
    </source>
</evidence>
<keyword evidence="6" id="KW-0342">GTP-binding</keyword>
<dbReference type="EC" id="6.3.2.31" evidence="10"/>
<keyword evidence="3" id="KW-0547">Nucleotide-binding</keyword>
<keyword evidence="5" id="KW-0630">Potassium</keyword>
<evidence type="ECO:0000256" key="3">
    <source>
        <dbReference type="ARBA" id="ARBA00022741"/>
    </source>
</evidence>
<gene>
    <name evidence="10" type="primary">cofE</name>
    <name evidence="9" type="ORF">DRJ31_06325</name>
    <name evidence="10" type="ORF">DRJ33_03430</name>
</gene>
<dbReference type="Proteomes" id="UP000272051">
    <property type="component" value="Unassembled WGS sequence"/>
</dbReference>
<name>A0A497EZU6_9CREN</name>
<dbReference type="InterPro" id="IPR002847">
    <property type="entry name" value="F420-0_gamma-glut_ligase-dom"/>
</dbReference>
<dbReference type="Proteomes" id="UP000278475">
    <property type="component" value="Unassembled WGS sequence"/>
</dbReference>
<dbReference type="Gene3D" id="3.90.1660.10">
    <property type="entry name" value="CofE-like domain"/>
    <property type="match status" value="1"/>
</dbReference>
<dbReference type="NCBIfam" id="TIGR01916">
    <property type="entry name" value="F420_cofE"/>
    <property type="match status" value="1"/>
</dbReference>
<dbReference type="EMBL" id="QMQX01000047">
    <property type="protein sequence ID" value="RLE52562.1"/>
    <property type="molecule type" value="Genomic_DNA"/>
</dbReference>
<evidence type="ECO:0000313" key="10">
    <source>
        <dbReference type="EMBL" id="RLE52562.1"/>
    </source>
</evidence>
<evidence type="ECO:0000313" key="9">
    <source>
        <dbReference type="EMBL" id="RLE48851.1"/>
    </source>
</evidence>
<evidence type="ECO:0000256" key="1">
    <source>
        <dbReference type="ARBA" id="ARBA00022598"/>
    </source>
</evidence>
<accession>A0A497EZU6</accession>
<evidence type="ECO:0000256" key="5">
    <source>
        <dbReference type="ARBA" id="ARBA00022958"/>
    </source>
</evidence>
<evidence type="ECO:0000256" key="4">
    <source>
        <dbReference type="ARBA" id="ARBA00022842"/>
    </source>
</evidence>
<keyword evidence="1 10" id="KW-0436">Ligase</keyword>
<sequence>MPSPKALKPKRDINQLPRKKAVFFLLSVYPIKTEVIKPNTDLAKTIADSLYAANLTPRDGDVIAISAKVVSFSEGNLIRLEGIRPSSLAYSLANKYSLPPEFVEAILAEADEVLGGVSGALLTIKNNIIVANAGLDLSNAPPGYAIPWPKDPKSSCEKLRKKLRELLKADICTMITDSKVHPLRLGSTSIALAVSGFQPVEDLRGSQDLFGKTIKIKRMALADALACAAQLVMGEARESCPAALIRGISLKRVNSSFSTEMTISKDECLYLKNLKPSFD</sequence>
<evidence type="ECO:0000259" key="8">
    <source>
        <dbReference type="Pfam" id="PF01996"/>
    </source>
</evidence>
<evidence type="ECO:0000313" key="11">
    <source>
        <dbReference type="Proteomes" id="UP000272051"/>
    </source>
</evidence>
<keyword evidence="4" id="KW-0460">Magnesium</keyword>
<comment type="caution">
    <text evidence="10">The sequence shown here is derived from an EMBL/GenBank/DDBJ whole genome shotgun (WGS) entry which is preliminary data.</text>
</comment>
<evidence type="ECO:0000256" key="7">
    <source>
        <dbReference type="ARBA" id="ARBA00023211"/>
    </source>
</evidence>
<dbReference type="GO" id="GO:0005525">
    <property type="term" value="F:GTP binding"/>
    <property type="evidence" value="ECO:0007669"/>
    <property type="project" value="UniProtKB-KW"/>
</dbReference>
<dbReference type="PANTHER" id="PTHR47917">
    <property type="match status" value="1"/>
</dbReference>
<dbReference type="Gene3D" id="3.30.1330.100">
    <property type="entry name" value="CofE-like"/>
    <property type="match status" value="1"/>
</dbReference>